<gene>
    <name evidence="2" type="ORF">Hamer_G007480</name>
</gene>
<keyword evidence="3" id="KW-1185">Reference proteome</keyword>
<evidence type="ECO:0000313" key="3">
    <source>
        <dbReference type="Proteomes" id="UP000747542"/>
    </source>
</evidence>
<feature type="region of interest" description="Disordered" evidence="1">
    <location>
        <begin position="75"/>
        <end position="108"/>
    </location>
</feature>
<proteinExistence type="predicted"/>
<name>A0A8J5MSC0_HOMAM</name>
<protein>
    <submittedName>
        <fullName evidence="2">Uncharacterized protein</fullName>
    </submittedName>
</protein>
<evidence type="ECO:0000256" key="1">
    <source>
        <dbReference type="SAM" id="MobiDB-lite"/>
    </source>
</evidence>
<dbReference type="AlphaFoldDB" id="A0A8J5MSC0"/>
<reference evidence="2" key="1">
    <citation type="journal article" date="2021" name="Sci. Adv.">
        <title>The American lobster genome reveals insights on longevity, neural, and immune adaptations.</title>
        <authorList>
            <person name="Polinski J.M."/>
            <person name="Zimin A.V."/>
            <person name="Clark K.F."/>
            <person name="Kohn A.B."/>
            <person name="Sadowski N."/>
            <person name="Timp W."/>
            <person name="Ptitsyn A."/>
            <person name="Khanna P."/>
            <person name="Romanova D.Y."/>
            <person name="Williams P."/>
            <person name="Greenwood S.J."/>
            <person name="Moroz L.L."/>
            <person name="Walt D.R."/>
            <person name="Bodnar A.G."/>
        </authorList>
    </citation>
    <scope>NUCLEOTIDE SEQUENCE</scope>
    <source>
        <strain evidence="2">GMGI-L3</strain>
    </source>
</reference>
<organism evidence="2 3">
    <name type="scientific">Homarus americanus</name>
    <name type="common">American lobster</name>
    <dbReference type="NCBI Taxonomy" id="6706"/>
    <lineage>
        <taxon>Eukaryota</taxon>
        <taxon>Metazoa</taxon>
        <taxon>Ecdysozoa</taxon>
        <taxon>Arthropoda</taxon>
        <taxon>Crustacea</taxon>
        <taxon>Multicrustacea</taxon>
        <taxon>Malacostraca</taxon>
        <taxon>Eumalacostraca</taxon>
        <taxon>Eucarida</taxon>
        <taxon>Decapoda</taxon>
        <taxon>Pleocyemata</taxon>
        <taxon>Astacidea</taxon>
        <taxon>Nephropoidea</taxon>
        <taxon>Nephropidae</taxon>
        <taxon>Homarus</taxon>
    </lineage>
</organism>
<sequence>MARCQANLGAATRLPQARGVHQLPSGRLPKTKRMKKLVRMKKLERMKKLVRMRLMGKTCSESGNMERYLTPKKKPRVWKKTTDDTTGGSVSAAHQDPTVGEVPQEPEDKVLKREATDESQILLVWRPGSPTSLCVCEDDYQPFREIVCIVHLEEHADVEEVQSLALVTSKSQMLDHEIADNDYQPPQEIVGTVEPKKHMEAEEVWSLVFVSLNWNQHHTVLSSMMTGQDTRGLLFTCRQLHQGGPGSVTFKLNFRSVMRYLRNFYETEIYLMEVIEEHEYQVTTRFLVTSRMDPTMPFLPEYDPKVRGGPWYRSPDGEDLCLKKIKTYDHKHPDEGLPHNLEFFFKLTDDQYHQLHQMSSLE</sequence>
<dbReference type="EMBL" id="JAHLQT010028808">
    <property type="protein sequence ID" value="KAG7161824.1"/>
    <property type="molecule type" value="Genomic_DNA"/>
</dbReference>
<dbReference type="Proteomes" id="UP000747542">
    <property type="component" value="Unassembled WGS sequence"/>
</dbReference>
<accession>A0A8J5MSC0</accession>
<evidence type="ECO:0000313" key="2">
    <source>
        <dbReference type="EMBL" id="KAG7161824.1"/>
    </source>
</evidence>
<comment type="caution">
    <text evidence="2">The sequence shown here is derived from an EMBL/GenBank/DDBJ whole genome shotgun (WGS) entry which is preliminary data.</text>
</comment>